<dbReference type="EMBL" id="ML120359">
    <property type="protein sequence ID" value="RPB04224.1"/>
    <property type="molecule type" value="Genomic_DNA"/>
</dbReference>
<reference evidence="2 3" key="1">
    <citation type="journal article" date="2018" name="Nat. Ecol. Evol.">
        <title>Pezizomycetes genomes reveal the molecular basis of ectomycorrhizal truffle lifestyle.</title>
        <authorList>
            <person name="Murat C."/>
            <person name="Payen T."/>
            <person name="Noel B."/>
            <person name="Kuo A."/>
            <person name="Morin E."/>
            <person name="Chen J."/>
            <person name="Kohler A."/>
            <person name="Krizsan K."/>
            <person name="Balestrini R."/>
            <person name="Da Silva C."/>
            <person name="Montanini B."/>
            <person name="Hainaut M."/>
            <person name="Levati E."/>
            <person name="Barry K.W."/>
            <person name="Belfiori B."/>
            <person name="Cichocki N."/>
            <person name="Clum A."/>
            <person name="Dockter R.B."/>
            <person name="Fauchery L."/>
            <person name="Guy J."/>
            <person name="Iotti M."/>
            <person name="Le Tacon F."/>
            <person name="Lindquist E.A."/>
            <person name="Lipzen A."/>
            <person name="Malagnac F."/>
            <person name="Mello A."/>
            <person name="Molinier V."/>
            <person name="Miyauchi S."/>
            <person name="Poulain J."/>
            <person name="Riccioni C."/>
            <person name="Rubini A."/>
            <person name="Sitrit Y."/>
            <person name="Splivallo R."/>
            <person name="Traeger S."/>
            <person name="Wang M."/>
            <person name="Zifcakova L."/>
            <person name="Wipf D."/>
            <person name="Zambonelli A."/>
            <person name="Paolocci F."/>
            <person name="Nowrousian M."/>
            <person name="Ottonello S."/>
            <person name="Baldrian P."/>
            <person name="Spatafora J.W."/>
            <person name="Henrissat B."/>
            <person name="Nagy L.G."/>
            <person name="Aury J.M."/>
            <person name="Wincker P."/>
            <person name="Grigoriev I.V."/>
            <person name="Bonfante P."/>
            <person name="Martin F.M."/>
        </authorList>
    </citation>
    <scope>NUCLEOTIDE SEQUENCE [LARGE SCALE GENOMIC DNA]</scope>
    <source>
        <strain evidence="2 3">120613-1</strain>
    </source>
</reference>
<feature type="domain" description="Transposase Tc1-like" evidence="1">
    <location>
        <begin position="82"/>
        <end position="145"/>
    </location>
</feature>
<dbReference type="GO" id="GO:0015074">
    <property type="term" value="P:DNA integration"/>
    <property type="evidence" value="ECO:0007669"/>
    <property type="project" value="InterPro"/>
</dbReference>
<dbReference type="AlphaFoldDB" id="A0A3N4K101"/>
<protein>
    <recommendedName>
        <fullName evidence="1">Transposase Tc1-like domain-containing protein</fullName>
    </recommendedName>
</protein>
<keyword evidence="3" id="KW-1185">Reference proteome</keyword>
<dbReference type="GO" id="GO:0006313">
    <property type="term" value="P:DNA transposition"/>
    <property type="evidence" value="ECO:0007669"/>
    <property type="project" value="InterPro"/>
</dbReference>
<sequence>MAPILRSYAHKLIPSKYLSKWTRWRMYGLHERGMPLRKIFNYLNILFTTIQDIVVAGDQERKERKGTGRYPMTFKAQNDVMVKEALKNHNTTYKDITKKIVPEVSEKIIKNRLSEKNLKKWGAQERVYLDEALAQKRLEWALAYTHWTKEMWRRII</sequence>
<gene>
    <name evidence="2" type="ORF">L873DRAFT_1457012</name>
</gene>
<dbReference type="InterPro" id="IPR002492">
    <property type="entry name" value="Transposase_Tc1-like"/>
</dbReference>
<evidence type="ECO:0000313" key="3">
    <source>
        <dbReference type="Proteomes" id="UP000276215"/>
    </source>
</evidence>
<accession>A0A3N4K101</accession>
<name>A0A3N4K101_9PEZI</name>
<evidence type="ECO:0000313" key="2">
    <source>
        <dbReference type="EMBL" id="RPB04224.1"/>
    </source>
</evidence>
<proteinExistence type="predicted"/>
<dbReference type="GO" id="GO:0003677">
    <property type="term" value="F:DNA binding"/>
    <property type="evidence" value="ECO:0007669"/>
    <property type="project" value="InterPro"/>
</dbReference>
<dbReference type="Pfam" id="PF01498">
    <property type="entry name" value="HTH_Tnp_Tc3_2"/>
    <property type="match status" value="1"/>
</dbReference>
<organism evidence="2 3">
    <name type="scientific">Choiromyces venosus 120613-1</name>
    <dbReference type="NCBI Taxonomy" id="1336337"/>
    <lineage>
        <taxon>Eukaryota</taxon>
        <taxon>Fungi</taxon>
        <taxon>Dikarya</taxon>
        <taxon>Ascomycota</taxon>
        <taxon>Pezizomycotina</taxon>
        <taxon>Pezizomycetes</taxon>
        <taxon>Pezizales</taxon>
        <taxon>Tuberaceae</taxon>
        <taxon>Choiromyces</taxon>
    </lineage>
</organism>
<dbReference type="Proteomes" id="UP000276215">
    <property type="component" value="Unassembled WGS sequence"/>
</dbReference>
<dbReference type="OrthoDB" id="9996331at2759"/>
<evidence type="ECO:0000259" key="1">
    <source>
        <dbReference type="Pfam" id="PF01498"/>
    </source>
</evidence>